<reference evidence="2 3" key="2">
    <citation type="submission" date="2017-09" db="EMBL/GenBank/DDBJ databases">
        <title>Extensive intraspecific genome diversity in a model arbuscular mycorrhizal fungus.</title>
        <authorList>
            <person name="Chen E.C."/>
            <person name="Morin E."/>
            <person name="Beaudet D."/>
            <person name="Noel J."/>
            <person name="Ndikumana S."/>
            <person name="Charron P."/>
            <person name="St-Onge C."/>
            <person name="Giorgi J."/>
            <person name="Grigoriev I.V."/>
            <person name="Roux C."/>
            <person name="Martin F.M."/>
            <person name="Corradi N."/>
        </authorList>
    </citation>
    <scope>NUCLEOTIDE SEQUENCE [LARGE SCALE GENOMIC DNA]</scope>
    <source>
        <strain evidence="2 3">A5</strain>
    </source>
</reference>
<dbReference type="VEuPathDB" id="FungiDB:RhiirA1_539622"/>
<gene>
    <name evidence="2" type="ORF">RhiirA5_438465</name>
</gene>
<feature type="region of interest" description="Disordered" evidence="1">
    <location>
        <begin position="131"/>
        <end position="154"/>
    </location>
</feature>
<dbReference type="EMBL" id="LLXJ01005850">
    <property type="protein sequence ID" value="PKB94577.1"/>
    <property type="molecule type" value="Genomic_DNA"/>
</dbReference>
<dbReference type="VEuPathDB" id="FungiDB:RhiirA1_402354"/>
<comment type="caution">
    <text evidence="2">The sequence shown here is derived from an EMBL/GenBank/DDBJ whole genome shotgun (WGS) entry which is preliminary data.</text>
</comment>
<name>A0A2N0NJ22_9GLOM</name>
<protein>
    <recommendedName>
        <fullName evidence="4">Transposase domain-containing protein</fullName>
    </recommendedName>
</protein>
<evidence type="ECO:0000256" key="1">
    <source>
        <dbReference type="SAM" id="MobiDB-lite"/>
    </source>
</evidence>
<evidence type="ECO:0000313" key="3">
    <source>
        <dbReference type="Proteomes" id="UP000232722"/>
    </source>
</evidence>
<sequence length="383" mass="44868">MSNQQKSEVKRHTKVRPKVPCTCKLCNGKIIDSRTRSIHINEENRLEDSVTKIMESRRKNRRKNSSSNPKNRPESASVKIRSDDPDDIEPSQDLRRDEDVIIDQDQYEEPVIIRKKRVRYNRFQFREMMIIPDEEPEQQVDSSGDEEGSRQILADDDVEYSEDDELFLDDDDGMFTAPASNYDYDSNQDNMDMDVDDLWILLWIFKFQERFRQSDVAIDTLIGFFSLVLKDANSHRFKKFPPTVYKARKILDIKKKSKTFAVCTDCNKLYDIASIIPANSNDNEFSGFKCTHVEFPKHPMQKYRECCGSELLMKVPVNNGYIWRPKMLYPLSCLKSQLSMMYQRPGFEQLLKKWINRDNVNCIASCDDNAQKQNFGGFDDMDD</sequence>
<evidence type="ECO:0000313" key="2">
    <source>
        <dbReference type="EMBL" id="PKB94577.1"/>
    </source>
</evidence>
<accession>A0A2N0NJ22</accession>
<feature type="compositionally biased region" description="Acidic residues" evidence="1">
    <location>
        <begin position="132"/>
        <end position="146"/>
    </location>
</feature>
<dbReference type="AlphaFoldDB" id="A0A2N0NJ22"/>
<dbReference type="Proteomes" id="UP000232722">
    <property type="component" value="Unassembled WGS sequence"/>
</dbReference>
<evidence type="ECO:0008006" key="4">
    <source>
        <dbReference type="Google" id="ProtNLM"/>
    </source>
</evidence>
<reference evidence="2 3" key="1">
    <citation type="submission" date="2016-04" db="EMBL/GenBank/DDBJ databases">
        <title>Genome analyses suggest a sexual origin of heterokaryosis in a supposedly ancient asexual fungus.</title>
        <authorList>
            <person name="Ropars J."/>
            <person name="Sedzielewska K."/>
            <person name="Noel J."/>
            <person name="Charron P."/>
            <person name="Farinelli L."/>
            <person name="Marton T."/>
            <person name="Kruger M."/>
            <person name="Pelin A."/>
            <person name="Brachmann A."/>
            <person name="Corradi N."/>
        </authorList>
    </citation>
    <scope>NUCLEOTIDE SEQUENCE [LARGE SCALE GENOMIC DNA]</scope>
    <source>
        <strain evidence="2 3">A5</strain>
    </source>
</reference>
<organism evidence="2 3">
    <name type="scientific">Rhizophagus irregularis</name>
    <dbReference type="NCBI Taxonomy" id="588596"/>
    <lineage>
        <taxon>Eukaryota</taxon>
        <taxon>Fungi</taxon>
        <taxon>Fungi incertae sedis</taxon>
        <taxon>Mucoromycota</taxon>
        <taxon>Glomeromycotina</taxon>
        <taxon>Glomeromycetes</taxon>
        <taxon>Glomerales</taxon>
        <taxon>Glomeraceae</taxon>
        <taxon>Rhizophagus</taxon>
    </lineage>
</organism>
<dbReference type="VEuPathDB" id="FungiDB:RhiirFUN_002930"/>
<dbReference type="VEuPathDB" id="FungiDB:FUN_006647"/>
<dbReference type="VEuPathDB" id="FungiDB:FUN_006535"/>
<proteinExistence type="predicted"/>
<feature type="region of interest" description="Disordered" evidence="1">
    <location>
        <begin position="51"/>
        <end position="99"/>
    </location>
</feature>